<feature type="transmembrane region" description="Helical" evidence="1">
    <location>
        <begin position="20"/>
        <end position="41"/>
    </location>
</feature>
<dbReference type="Proteomes" id="UP000324255">
    <property type="component" value="Unassembled WGS sequence"/>
</dbReference>
<sequence>MPNSREAVCRTIPGHPRHRFILIAATLVTAGILTGCASVKLSAPPAAAVSFEDYRRETIQHIQAGRHFQLADHDAELTWNTPQEWRPASSEKGSYPRKGILLVHGLGDSPWSFRDLGQPLAMQGFLVRTVLLPGHGTRPEDLLQTTAEQWQQVVWEQANALQKDVEGPVYLGGFSTGANLALDYAYSHPEIAGLVLFSPGFKSMPFDWLAPLAARIRPWLITPDGNVPMQNAVKYFNVPANGFAQFYRTSANARRLLRERAYDRPVFMAVAGHDSVLDTGYLLDVFQRRFTHPDSRLIWYGKAPDSLVDMQRVLVRPDRLPAWRISQFSHMSLTFAPANPVYGEGGIIRICLNGFSAKDTQACEQGVPVWYSDWGHREQGKVHARLTFNPYFNWQNSVMATVLGRSQTADASAERPAAASVKDIDINTPPRDAVTF</sequence>
<keyword evidence="4" id="KW-1185">Reference proteome</keyword>
<comment type="caution">
    <text evidence="3">The sequence shown here is derived from an EMBL/GenBank/DDBJ whole genome shotgun (WGS) entry which is preliminary data.</text>
</comment>
<dbReference type="GO" id="GO:0016787">
    <property type="term" value="F:hydrolase activity"/>
    <property type="evidence" value="ECO:0007669"/>
    <property type="project" value="UniProtKB-KW"/>
</dbReference>
<dbReference type="InterPro" id="IPR029058">
    <property type="entry name" value="AB_hydrolase_fold"/>
</dbReference>
<evidence type="ECO:0000256" key="1">
    <source>
        <dbReference type="SAM" id="Phobius"/>
    </source>
</evidence>
<feature type="domain" description="Serine aminopeptidase S33" evidence="2">
    <location>
        <begin position="96"/>
        <end position="220"/>
    </location>
</feature>
<keyword evidence="1" id="KW-1133">Transmembrane helix</keyword>
<accession>A0AB34CKK1</accession>
<evidence type="ECO:0000259" key="2">
    <source>
        <dbReference type="Pfam" id="PF12146"/>
    </source>
</evidence>
<evidence type="ECO:0000313" key="3">
    <source>
        <dbReference type="EMBL" id="KAA6126101.1"/>
    </source>
</evidence>
<dbReference type="Gene3D" id="3.40.50.1820">
    <property type="entry name" value="alpha/beta hydrolase"/>
    <property type="match status" value="1"/>
</dbReference>
<keyword evidence="1" id="KW-0472">Membrane</keyword>
<dbReference type="EMBL" id="VWVM01000005">
    <property type="protein sequence ID" value="KAA6126101.1"/>
    <property type="molecule type" value="Genomic_DNA"/>
</dbReference>
<dbReference type="SUPFAM" id="SSF53474">
    <property type="entry name" value="alpha/beta-Hydrolases"/>
    <property type="match status" value="1"/>
</dbReference>
<keyword evidence="3" id="KW-0378">Hydrolase</keyword>
<organism evidence="3 4">
    <name type="scientific">Candidatus Pantoea gossypiicola</name>
    <dbReference type="NCBI Taxonomy" id="2608008"/>
    <lineage>
        <taxon>Bacteria</taxon>
        <taxon>Pseudomonadati</taxon>
        <taxon>Pseudomonadota</taxon>
        <taxon>Gammaproteobacteria</taxon>
        <taxon>Enterobacterales</taxon>
        <taxon>Erwiniaceae</taxon>
        <taxon>Pantoea</taxon>
    </lineage>
</organism>
<reference evidence="3 4" key="1">
    <citation type="submission" date="2019-09" db="EMBL/GenBank/DDBJ databases">
        <title>Genomic diversity of phyloplane-associated Pantoea species in Pakistan cotton crop.</title>
        <authorList>
            <person name="Tufail M.R."/>
            <person name="Cook D.R."/>
        </authorList>
    </citation>
    <scope>NUCLEOTIDE SEQUENCE [LARGE SCALE GENOMIC DNA]</scope>
    <source>
        <strain evidence="3 4">B_8</strain>
    </source>
</reference>
<protein>
    <submittedName>
        <fullName evidence="3">Alpha/beta fold hydrolase</fullName>
    </submittedName>
</protein>
<name>A0AB34CKK1_9GAMM</name>
<evidence type="ECO:0000313" key="4">
    <source>
        <dbReference type="Proteomes" id="UP000324255"/>
    </source>
</evidence>
<dbReference type="Pfam" id="PF12146">
    <property type="entry name" value="Hydrolase_4"/>
    <property type="match status" value="1"/>
</dbReference>
<dbReference type="AlphaFoldDB" id="A0AB34CKK1"/>
<proteinExistence type="predicted"/>
<dbReference type="InterPro" id="IPR022742">
    <property type="entry name" value="Hydrolase_4"/>
</dbReference>
<keyword evidence="1" id="KW-0812">Transmembrane</keyword>
<gene>
    <name evidence="3" type="ORF">F3I20_07980</name>
</gene>